<dbReference type="PANTHER" id="PTHR10696">
    <property type="entry name" value="GAMMA-BUTYROBETAINE HYDROXYLASE-RELATED"/>
    <property type="match status" value="1"/>
</dbReference>
<name>A0A2T3B827_AMORE</name>
<dbReference type="GeneID" id="36570491"/>
<feature type="domain" description="TauD/TfdA-like" evidence="4">
    <location>
        <begin position="99"/>
        <end position="364"/>
    </location>
</feature>
<evidence type="ECO:0000313" key="6">
    <source>
        <dbReference type="Proteomes" id="UP000241818"/>
    </source>
</evidence>
<dbReference type="GO" id="GO:0017000">
    <property type="term" value="P:antibiotic biosynthetic process"/>
    <property type="evidence" value="ECO:0007669"/>
    <property type="project" value="UniProtKB-KW"/>
</dbReference>
<dbReference type="PANTHER" id="PTHR10696:SF56">
    <property type="entry name" value="TAUD_TFDA-LIKE DOMAIN-CONTAINING PROTEIN"/>
    <property type="match status" value="1"/>
</dbReference>
<gene>
    <name evidence="5" type="ORF">M430DRAFT_135531</name>
</gene>
<accession>A0A2T3B827</accession>
<protein>
    <recommendedName>
        <fullName evidence="4">TauD/TfdA-like domain-containing protein</fullName>
    </recommendedName>
</protein>
<dbReference type="STRING" id="857342.A0A2T3B827"/>
<evidence type="ECO:0000256" key="1">
    <source>
        <dbReference type="ARBA" id="ARBA00023002"/>
    </source>
</evidence>
<feature type="compositionally biased region" description="Basic and acidic residues" evidence="3">
    <location>
        <begin position="377"/>
        <end position="386"/>
    </location>
</feature>
<feature type="region of interest" description="Disordered" evidence="3">
    <location>
        <begin position="1"/>
        <end position="21"/>
    </location>
</feature>
<reference evidence="5 6" key="1">
    <citation type="journal article" date="2018" name="New Phytol.">
        <title>Comparative genomics and transcriptomics depict ericoid mycorrhizal fungi as versatile saprotrophs and plant mutualists.</title>
        <authorList>
            <person name="Martino E."/>
            <person name="Morin E."/>
            <person name="Grelet G.A."/>
            <person name="Kuo A."/>
            <person name="Kohler A."/>
            <person name="Daghino S."/>
            <person name="Barry K.W."/>
            <person name="Cichocki N."/>
            <person name="Clum A."/>
            <person name="Dockter R.B."/>
            <person name="Hainaut M."/>
            <person name="Kuo R.C."/>
            <person name="LaButti K."/>
            <person name="Lindahl B.D."/>
            <person name="Lindquist E.A."/>
            <person name="Lipzen A."/>
            <person name="Khouja H.R."/>
            <person name="Magnuson J."/>
            <person name="Murat C."/>
            <person name="Ohm R.A."/>
            <person name="Singer S.W."/>
            <person name="Spatafora J.W."/>
            <person name="Wang M."/>
            <person name="Veneault-Fourrey C."/>
            <person name="Henrissat B."/>
            <person name="Grigoriev I.V."/>
            <person name="Martin F.M."/>
            <person name="Perotto S."/>
        </authorList>
    </citation>
    <scope>NUCLEOTIDE SEQUENCE [LARGE SCALE GENOMIC DNA]</scope>
    <source>
        <strain evidence="5 6">ATCC 22711</strain>
    </source>
</reference>
<dbReference type="Gene3D" id="3.60.130.10">
    <property type="entry name" value="Clavaminate synthase-like"/>
    <property type="match status" value="1"/>
</dbReference>
<evidence type="ECO:0000256" key="2">
    <source>
        <dbReference type="ARBA" id="ARBA00023194"/>
    </source>
</evidence>
<evidence type="ECO:0000313" key="5">
    <source>
        <dbReference type="EMBL" id="PSS23025.1"/>
    </source>
</evidence>
<dbReference type="SUPFAM" id="SSF51197">
    <property type="entry name" value="Clavaminate synthase-like"/>
    <property type="match status" value="1"/>
</dbReference>
<dbReference type="Proteomes" id="UP000241818">
    <property type="component" value="Unassembled WGS sequence"/>
</dbReference>
<proteinExistence type="predicted"/>
<dbReference type="InterPro" id="IPR042098">
    <property type="entry name" value="TauD-like_sf"/>
</dbReference>
<dbReference type="OrthoDB" id="272271at2759"/>
<evidence type="ECO:0000259" key="4">
    <source>
        <dbReference type="Pfam" id="PF02668"/>
    </source>
</evidence>
<dbReference type="RefSeq" id="XP_024723071.1">
    <property type="nucleotide sequence ID" value="XM_024862410.1"/>
</dbReference>
<dbReference type="GO" id="GO:0016491">
    <property type="term" value="F:oxidoreductase activity"/>
    <property type="evidence" value="ECO:0007669"/>
    <property type="project" value="UniProtKB-KW"/>
</dbReference>
<keyword evidence="2" id="KW-0045">Antibiotic biosynthesis</keyword>
<dbReference type="InParanoid" id="A0A2T3B827"/>
<keyword evidence="6" id="KW-1185">Reference proteome</keyword>
<keyword evidence="1" id="KW-0560">Oxidoreductase</keyword>
<dbReference type="Pfam" id="PF02668">
    <property type="entry name" value="TauD"/>
    <property type="match status" value="1"/>
</dbReference>
<evidence type="ECO:0000256" key="3">
    <source>
        <dbReference type="SAM" id="MobiDB-lite"/>
    </source>
</evidence>
<dbReference type="AlphaFoldDB" id="A0A2T3B827"/>
<dbReference type="EMBL" id="KZ679008">
    <property type="protein sequence ID" value="PSS23025.1"/>
    <property type="molecule type" value="Genomic_DNA"/>
</dbReference>
<dbReference type="InterPro" id="IPR050411">
    <property type="entry name" value="AlphaKG_dependent_hydroxylases"/>
</dbReference>
<feature type="region of interest" description="Disordered" evidence="3">
    <location>
        <begin position="375"/>
        <end position="403"/>
    </location>
</feature>
<sequence>MAPSVLETQPTAPHELSNPAQKLVDRKIFPDGIKTSGQHPPLYHQLKPYSAFPKEITGETVWKAEDYTNNPERWVHVFDAEEIAELSAVADKFIAEKIPLTGISKVSDTFPLPKLSVLLASIRSEILNGKGFILFKGFPVNEWGNHKSAVAYMGLGTYLGYFVSQNGRGHVLGHVKDLGEDATQIDKVRIYRTNARQFFHADDSDIVGLLCITRAAEGGESDIVSSHHVWNTLQKERPDVAETLTKPIWYFDRKGEVSVGEEPYIRTSVFYLETGDSPRVYSKWDPYYVKSLERFSNAGIIPPLSPEQLEAAKVLEETCHRLRLHMILEVGDIQFLSNEHVLHARTEYTDPLPPAPRRHLMRLWLATPESEGGWKLPFHDSAEKKRGGIQVNDQPPVAPLDAE</sequence>
<dbReference type="FunFam" id="3.60.130.10:FF:000009">
    <property type="entry name" value="Putative Taurine catabolism dioxygenase TauD"/>
    <property type="match status" value="1"/>
</dbReference>
<dbReference type="InterPro" id="IPR003819">
    <property type="entry name" value="TauD/TfdA-like"/>
</dbReference>
<feature type="compositionally biased region" description="Polar residues" evidence="3">
    <location>
        <begin position="1"/>
        <end position="11"/>
    </location>
</feature>
<organism evidence="5 6">
    <name type="scientific">Amorphotheca resinae ATCC 22711</name>
    <dbReference type="NCBI Taxonomy" id="857342"/>
    <lineage>
        <taxon>Eukaryota</taxon>
        <taxon>Fungi</taxon>
        <taxon>Dikarya</taxon>
        <taxon>Ascomycota</taxon>
        <taxon>Pezizomycotina</taxon>
        <taxon>Leotiomycetes</taxon>
        <taxon>Helotiales</taxon>
        <taxon>Amorphothecaceae</taxon>
        <taxon>Amorphotheca</taxon>
    </lineage>
</organism>